<protein>
    <submittedName>
        <fullName evidence="9">Oxidoreductase</fullName>
    </submittedName>
</protein>
<keyword evidence="3 7" id="KW-0812">Transmembrane</keyword>
<evidence type="ECO:0000256" key="4">
    <source>
        <dbReference type="ARBA" id="ARBA00022989"/>
    </source>
</evidence>
<evidence type="ECO:0000256" key="5">
    <source>
        <dbReference type="ARBA" id="ARBA00023136"/>
    </source>
</evidence>
<dbReference type="HOGENOM" id="CLU_009475_0_0_6"/>
<feature type="domain" description="ABC3 transporter permease C-terminal" evidence="8">
    <location>
        <begin position="707"/>
        <end position="820"/>
    </location>
</feature>
<reference evidence="9 10" key="1">
    <citation type="submission" date="2014-09" db="EMBL/GenBank/DDBJ databases">
        <title>A draft genome sequence for Xanthomonas axonopodis pv. vasculorum NCPPB 900.</title>
        <authorList>
            <person name="Harrison J."/>
            <person name="Studholme D.J."/>
        </authorList>
    </citation>
    <scope>NUCLEOTIDE SEQUENCE [LARGE SCALE GENOMIC DNA]</scope>
    <source>
        <strain evidence="9 10">NCPPB 900</strain>
    </source>
</reference>
<dbReference type="STRING" id="325777.GW15_0203965"/>
<dbReference type="GO" id="GO:0005886">
    <property type="term" value="C:plasma membrane"/>
    <property type="evidence" value="ECO:0007669"/>
    <property type="project" value="UniProtKB-SubCell"/>
</dbReference>
<feature type="transmembrane region" description="Helical" evidence="7">
    <location>
        <begin position="20"/>
        <end position="41"/>
    </location>
</feature>
<accession>A0A098Q1G3</accession>
<evidence type="ECO:0000313" key="10">
    <source>
        <dbReference type="Proteomes" id="UP000028012"/>
    </source>
</evidence>
<feature type="transmembrane region" description="Helical" evidence="7">
    <location>
        <begin position="790"/>
        <end position="809"/>
    </location>
</feature>
<feature type="transmembrane region" description="Helical" evidence="7">
    <location>
        <begin position="345"/>
        <end position="369"/>
    </location>
</feature>
<proteinExistence type="predicted"/>
<feature type="transmembrane region" description="Helical" evidence="7">
    <location>
        <begin position="255"/>
        <end position="278"/>
    </location>
</feature>
<feature type="region of interest" description="Disordered" evidence="6">
    <location>
        <begin position="543"/>
        <end position="564"/>
    </location>
</feature>
<sequence>MNVVRQAARAVRREFLAGDLLTVFAALVLGVAVMTAVGTLVDRVTLALTSSAAEVLGGDLGVTGRQEIPADFAEEARRRGLQSTRMVSFPSVLFHGDASQMANIRGVGAGYPLRGQLLVSKDGTGTEGRAASAPPPGQAYADPRLLDTLGLHVGEQLEFGAGHLTITGVLRAEPDASGELMQLAPPLLVNRADIDGAGLLGPGSRASYRLMFAGAPDAIADLRAWLKPRASEYRLVGIEDTQRGMRAAFDRAGRFLALSALLAVLLSGVATALAANRFAMRRIDTVAVLRCLGARQRDILSMLSLQLLLTAIPACLVGIGLGMLAQEGLVQALGSLIPNRLPLPQATPALAGAGIGLVLLLGFGLPPLLRLRNVPPMRVLNRSFAAVPPSSLLVYGAALAATLALTVYATGNLVLAGWVLGGLAALALVAMLLGLGLLALLRPIQHRLRGAWKLGLASLTRRRGLSVVQLVGLSLSLCALLLLAVVGPGLLGQWRDRLPANTPNYFLMNIQPEQTQPVLQTLRGLGVNEAAVEPFSTGRLVAINDKPPVRGDRDPADDGDGDNRPVNFSWRHAFPPANTLLQGKFWAADSTAAEASVEEGWAQRYQLKLGDRITLLLGEQQRTFTVTSIRKADWDSFRVNFFLLLNQGSVGDAPYNLISAFHLPPGNASRLAALSRDYPNISLLDIDAILGRVREVIDQVAQAVQLVMGFSLLAGVLVLLAALQATAGERRYDSAVLRTLGARRGQLLGAVLVEFGALGLLAATLAVTAAAVIGAVVGKQAFEIALTPDWPRLLLGGALGLALSLLAGWSGTRRILSTPPALALRSE</sequence>
<feature type="compositionally biased region" description="Basic and acidic residues" evidence="6">
    <location>
        <begin position="547"/>
        <end position="556"/>
    </location>
</feature>
<comment type="caution">
    <text evidence="9">The sequence shown here is derived from an EMBL/GenBank/DDBJ whole genome shotgun (WGS) entry which is preliminary data.</text>
</comment>
<organism evidence="9 10">
    <name type="scientific">Xanthomonas axonopodis pv. vasculorum</name>
    <dbReference type="NCBI Taxonomy" id="325777"/>
    <lineage>
        <taxon>Bacteria</taxon>
        <taxon>Pseudomonadati</taxon>
        <taxon>Pseudomonadota</taxon>
        <taxon>Gammaproteobacteria</taxon>
        <taxon>Lysobacterales</taxon>
        <taxon>Lysobacteraceae</taxon>
        <taxon>Xanthomonas</taxon>
    </lineage>
</organism>
<feature type="transmembrane region" description="Helical" evidence="7">
    <location>
        <begin position="706"/>
        <end position="726"/>
    </location>
</feature>
<dbReference type="EMBL" id="JPHD02000036">
    <property type="protein sequence ID" value="KGE53165.1"/>
    <property type="molecule type" value="Genomic_DNA"/>
</dbReference>
<feature type="transmembrane region" description="Helical" evidence="7">
    <location>
        <begin position="470"/>
        <end position="491"/>
    </location>
</feature>
<dbReference type="InterPro" id="IPR003838">
    <property type="entry name" value="ABC3_permease_C"/>
</dbReference>
<feature type="transmembrane region" description="Helical" evidence="7">
    <location>
        <begin position="415"/>
        <end position="441"/>
    </location>
</feature>
<evidence type="ECO:0000313" key="9">
    <source>
        <dbReference type="EMBL" id="KGE53165.1"/>
    </source>
</evidence>
<dbReference type="PANTHER" id="PTHR30287:SF1">
    <property type="entry name" value="INNER MEMBRANE PROTEIN"/>
    <property type="match status" value="1"/>
</dbReference>
<dbReference type="PANTHER" id="PTHR30287">
    <property type="entry name" value="MEMBRANE COMPONENT OF PREDICTED ABC SUPERFAMILY METABOLITE UPTAKE TRANSPORTER"/>
    <property type="match status" value="1"/>
</dbReference>
<gene>
    <name evidence="9" type="ORF">GW15_0203965</name>
</gene>
<evidence type="ECO:0000256" key="6">
    <source>
        <dbReference type="SAM" id="MobiDB-lite"/>
    </source>
</evidence>
<evidence type="ECO:0000256" key="1">
    <source>
        <dbReference type="ARBA" id="ARBA00004651"/>
    </source>
</evidence>
<dbReference type="Pfam" id="PF02687">
    <property type="entry name" value="FtsX"/>
    <property type="match status" value="2"/>
</dbReference>
<comment type="subcellular location">
    <subcellularLocation>
        <location evidence="1">Cell membrane</location>
        <topology evidence="1">Multi-pass membrane protein</topology>
    </subcellularLocation>
</comment>
<keyword evidence="2" id="KW-1003">Cell membrane</keyword>
<keyword evidence="4 7" id="KW-1133">Transmembrane helix</keyword>
<feature type="transmembrane region" description="Helical" evidence="7">
    <location>
        <begin position="747"/>
        <end position="778"/>
    </location>
</feature>
<evidence type="ECO:0000256" key="7">
    <source>
        <dbReference type="SAM" id="Phobius"/>
    </source>
</evidence>
<dbReference type="Proteomes" id="UP000028012">
    <property type="component" value="Unassembled WGS sequence"/>
</dbReference>
<dbReference type="eggNOG" id="COG3127">
    <property type="taxonomic scope" value="Bacteria"/>
</dbReference>
<feature type="transmembrane region" description="Helical" evidence="7">
    <location>
        <begin position="390"/>
        <end position="409"/>
    </location>
</feature>
<dbReference type="AlphaFoldDB" id="A0A098Q1G3"/>
<feature type="transmembrane region" description="Helical" evidence="7">
    <location>
        <begin position="299"/>
        <end position="325"/>
    </location>
</feature>
<evidence type="ECO:0000256" key="3">
    <source>
        <dbReference type="ARBA" id="ARBA00022692"/>
    </source>
</evidence>
<dbReference type="InterPro" id="IPR038766">
    <property type="entry name" value="Membrane_comp_ABC_pdt"/>
</dbReference>
<keyword evidence="5 7" id="KW-0472">Membrane</keyword>
<feature type="domain" description="ABC3 transporter permease C-terminal" evidence="8">
    <location>
        <begin position="259"/>
        <end position="376"/>
    </location>
</feature>
<name>A0A098Q1G3_9XANT</name>
<dbReference type="RefSeq" id="WP_042821361.1">
    <property type="nucleotide sequence ID" value="NZ_KN173625.1"/>
</dbReference>
<evidence type="ECO:0000256" key="2">
    <source>
        <dbReference type="ARBA" id="ARBA00022475"/>
    </source>
</evidence>
<evidence type="ECO:0000259" key="8">
    <source>
        <dbReference type="Pfam" id="PF02687"/>
    </source>
</evidence>